<evidence type="ECO:0000313" key="2">
    <source>
        <dbReference type="Proteomes" id="UP001055784"/>
    </source>
</evidence>
<reference evidence="1" key="1">
    <citation type="submission" date="2022-11" db="EMBL/GenBank/DDBJ databases">
        <authorList>
            <person name="Vasilchenko N.G."/>
            <person name="Prazdnova E.V."/>
            <person name="Gorovtsov A.V."/>
            <person name="Chistyakov V.A."/>
            <person name="Pak M.L."/>
        </authorList>
    </citation>
    <scope>NUCLEOTIDE SEQUENCE</scope>
    <source>
        <strain evidence="1">R 4.5</strain>
    </source>
</reference>
<protein>
    <submittedName>
        <fullName evidence="1">Uncharacterized protein</fullName>
    </submittedName>
</protein>
<evidence type="ECO:0000313" key="1">
    <source>
        <dbReference type="EMBL" id="URJ51919.1"/>
    </source>
</evidence>
<dbReference type="EMBL" id="CP097770">
    <property type="protein sequence ID" value="URJ51919.1"/>
    <property type="molecule type" value="Genomic_DNA"/>
</dbReference>
<dbReference type="AlphaFoldDB" id="A0AAE9L968"/>
<name>A0AAE9L968_PAEPO</name>
<organism evidence="1 2">
    <name type="scientific">Paenibacillus polymyxa</name>
    <name type="common">Bacillus polymyxa</name>
    <dbReference type="NCBI Taxonomy" id="1406"/>
    <lineage>
        <taxon>Bacteria</taxon>
        <taxon>Bacillati</taxon>
        <taxon>Bacillota</taxon>
        <taxon>Bacilli</taxon>
        <taxon>Bacillales</taxon>
        <taxon>Paenibacillaceae</taxon>
        <taxon>Paenibacillus</taxon>
    </lineage>
</organism>
<dbReference type="RefSeq" id="WP_250261346.1">
    <property type="nucleotide sequence ID" value="NZ_CP097770.1"/>
</dbReference>
<accession>A0AAE9L968</accession>
<gene>
    <name evidence="1" type="ORF">MF626_001382</name>
</gene>
<proteinExistence type="predicted"/>
<dbReference type="Proteomes" id="UP001055784">
    <property type="component" value="Chromosome"/>
</dbReference>
<sequence length="56" mass="6423">MGIIKEGRAVFLSASIDALLARIVSRKHRESEVNTLTATQARILFYLLEERRNTYT</sequence>